<comment type="caution">
    <text evidence="1">The sequence shown here is derived from an EMBL/GenBank/DDBJ whole genome shotgun (WGS) entry which is preliminary data.</text>
</comment>
<dbReference type="Proteomes" id="UP000541426">
    <property type="component" value="Unassembled WGS sequence"/>
</dbReference>
<protein>
    <submittedName>
        <fullName evidence="1">Uncharacterized protein</fullName>
    </submittedName>
</protein>
<dbReference type="AlphaFoldDB" id="A0A7W6GUP0"/>
<reference evidence="1 2" key="1">
    <citation type="submission" date="2020-08" db="EMBL/GenBank/DDBJ databases">
        <title>Genomic Encyclopedia of Type Strains, Phase IV (KMG-IV): sequencing the most valuable type-strain genomes for metagenomic binning, comparative biology and taxonomic classification.</title>
        <authorList>
            <person name="Goeker M."/>
        </authorList>
    </citation>
    <scope>NUCLEOTIDE SEQUENCE [LARGE SCALE GENOMIC DNA]</scope>
    <source>
        <strain evidence="1 2">DSM 102235</strain>
    </source>
</reference>
<sequence length="65" mass="6839">MYNSTADVEASVNLPAKPALSMGKSLRTTFNCKRNPMTAQHASMMNYAPAGSISVPQNPIGQGLA</sequence>
<accession>A0A7W6GUP0</accession>
<name>A0A7W6GUP0_9RHOB</name>
<keyword evidence="2" id="KW-1185">Reference proteome</keyword>
<proteinExistence type="predicted"/>
<evidence type="ECO:0000313" key="2">
    <source>
        <dbReference type="Proteomes" id="UP000541426"/>
    </source>
</evidence>
<organism evidence="1 2">
    <name type="scientific">Sagittula marina</name>
    <dbReference type="NCBI Taxonomy" id="943940"/>
    <lineage>
        <taxon>Bacteria</taxon>
        <taxon>Pseudomonadati</taxon>
        <taxon>Pseudomonadota</taxon>
        <taxon>Alphaproteobacteria</taxon>
        <taxon>Rhodobacterales</taxon>
        <taxon>Roseobacteraceae</taxon>
        <taxon>Sagittula</taxon>
    </lineage>
</organism>
<gene>
    <name evidence="1" type="ORF">GGQ68_004061</name>
</gene>
<evidence type="ECO:0000313" key="1">
    <source>
        <dbReference type="EMBL" id="MBB3987708.1"/>
    </source>
</evidence>
<dbReference type="EMBL" id="JACIEJ010000012">
    <property type="protein sequence ID" value="MBB3987708.1"/>
    <property type="molecule type" value="Genomic_DNA"/>
</dbReference>